<evidence type="ECO:0000313" key="2">
    <source>
        <dbReference type="EMBL" id="GAA4689174.1"/>
    </source>
</evidence>
<name>A0ABP8WIT7_9MICC</name>
<gene>
    <name evidence="2" type="ORF">GCM10025781_02490</name>
</gene>
<comment type="caution">
    <text evidence="2">The sequence shown here is derived from an EMBL/GenBank/DDBJ whole genome shotgun (WGS) entry which is preliminary data.</text>
</comment>
<dbReference type="InterPro" id="IPR032710">
    <property type="entry name" value="NTF2-like_dom_sf"/>
</dbReference>
<protein>
    <recommendedName>
        <fullName evidence="1">SnoaL-like domain-containing protein</fullName>
    </recommendedName>
</protein>
<dbReference type="InterPro" id="IPR037401">
    <property type="entry name" value="SnoaL-like"/>
</dbReference>
<sequence>MSETPALDPQDRLDILETLHFLSHVIDNREWDHLAYAVTEDVEYLAPRMVTPTSVADLAPAMALHGPAGIRQGYELSQVAQYGSVHVLNTVIEPIDEDTAVTWSRMILVSFDQRAVGTDVVDTVVRTPDGWRICRRVLHARNMVREAERSGAGYVPGPYTFVHFNEAIVRAQETNATTGHPRREEQTR</sequence>
<evidence type="ECO:0000313" key="3">
    <source>
        <dbReference type="Proteomes" id="UP001501446"/>
    </source>
</evidence>
<dbReference type="Proteomes" id="UP001501446">
    <property type="component" value="Unassembled WGS sequence"/>
</dbReference>
<dbReference type="Pfam" id="PF13577">
    <property type="entry name" value="SnoaL_4"/>
    <property type="match status" value="1"/>
</dbReference>
<proteinExistence type="predicted"/>
<accession>A0ABP8WIT7</accession>
<dbReference type="RefSeq" id="WP_303381938.1">
    <property type="nucleotide sequence ID" value="NZ_BAABLN010000001.1"/>
</dbReference>
<keyword evidence="3" id="KW-1185">Reference proteome</keyword>
<reference evidence="3" key="1">
    <citation type="journal article" date="2019" name="Int. J. Syst. Evol. Microbiol.">
        <title>The Global Catalogue of Microorganisms (GCM) 10K type strain sequencing project: providing services to taxonomists for standard genome sequencing and annotation.</title>
        <authorList>
            <consortium name="The Broad Institute Genomics Platform"/>
            <consortium name="The Broad Institute Genome Sequencing Center for Infectious Disease"/>
            <person name="Wu L."/>
            <person name="Ma J."/>
        </authorList>
    </citation>
    <scope>NUCLEOTIDE SEQUENCE [LARGE SCALE GENOMIC DNA]</scope>
    <source>
        <strain evidence="3">JCM 18958</strain>
    </source>
</reference>
<dbReference type="EMBL" id="BAABLN010000001">
    <property type="protein sequence ID" value="GAA4689174.1"/>
    <property type="molecule type" value="Genomic_DNA"/>
</dbReference>
<feature type="domain" description="SnoaL-like" evidence="1">
    <location>
        <begin position="10"/>
        <end position="136"/>
    </location>
</feature>
<evidence type="ECO:0000259" key="1">
    <source>
        <dbReference type="Pfam" id="PF13577"/>
    </source>
</evidence>
<organism evidence="2 3">
    <name type="scientific">Kocuria gwangalliensis</name>
    <dbReference type="NCBI Taxonomy" id="501592"/>
    <lineage>
        <taxon>Bacteria</taxon>
        <taxon>Bacillati</taxon>
        <taxon>Actinomycetota</taxon>
        <taxon>Actinomycetes</taxon>
        <taxon>Micrococcales</taxon>
        <taxon>Micrococcaceae</taxon>
        <taxon>Kocuria</taxon>
    </lineage>
</organism>
<dbReference type="Gene3D" id="3.10.450.50">
    <property type="match status" value="1"/>
</dbReference>
<dbReference type="SUPFAM" id="SSF54427">
    <property type="entry name" value="NTF2-like"/>
    <property type="match status" value="1"/>
</dbReference>